<keyword evidence="2" id="KW-1185">Reference proteome</keyword>
<reference evidence="1" key="1">
    <citation type="journal article" date="2023" name="Plant J.">
        <title>Genome sequences and population genomics provide insights into the demographic history, inbreeding, and mutation load of two 'living fossil' tree species of Dipteronia.</title>
        <authorList>
            <person name="Feng Y."/>
            <person name="Comes H.P."/>
            <person name="Chen J."/>
            <person name="Zhu S."/>
            <person name="Lu R."/>
            <person name="Zhang X."/>
            <person name="Li P."/>
            <person name="Qiu J."/>
            <person name="Olsen K.M."/>
            <person name="Qiu Y."/>
        </authorList>
    </citation>
    <scope>NUCLEOTIDE SEQUENCE</scope>
    <source>
        <strain evidence="1">KIB01</strain>
    </source>
</reference>
<gene>
    <name evidence="1" type="ORF">Ddye_014691</name>
</gene>
<proteinExistence type="predicted"/>
<evidence type="ECO:0008006" key="3">
    <source>
        <dbReference type="Google" id="ProtNLM"/>
    </source>
</evidence>
<organism evidence="1 2">
    <name type="scientific">Dipteronia dyeriana</name>
    <dbReference type="NCBI Taxonomy" id="168575"/>
    <lineage>
        <taxon>Eukaryota</taxon>
        <taxon>Viridiplantae</taxon>
        <taxon>Streptophyta</taxon>
        <taxon>Embryophyta</taxon>
        <taxon>Tracheophyta</taxon>
        <taxon>Spermatophyta</taxon>
        <taxon>Magnoliopsida</taxon>
        <taxon>eudicotyledons</taxon>
        <taxon>Gunneridae</taxon>
        <taxon>Pentapetalae</taxon>
        <taxon>rosids</taxon>
        <taxon>malvids</taxon>
        <taxon>Sapindales</taxon>
        <taxon>Sapindaceae</taxon>
        <taxon>Hippocastanoideae</taxon>
        <taxon>Acereae</taxon>
        <taxon>Dipteronia</taxon>
    </lineage>
</organism>
<dbReference type="EMBL" id="JANJYI010000004">
    <property type="protein sequence ID" value="KAK2654835.1"/>
    <property type="molecule type" value="Genomic_DNA"/>
</dbReference>
<comment type="caution">
    <text evidence="1">The sequence shown here is derived from an EMBL/GenBank/DDBJ whole genome shotgun (WGS) entry which is preliminary data.</text>
</comment>
<dbReference type="AlphaFoldDB" id="A0AAE0CKS8"/>
<sequence length="219" mass="25355">MEALTVGWSENLRMERLKLLSDLWKGLRLEEQQWRQKSRVSCSDPIQVREGVVNFFADHFKNVLWEHPKIRDLDLMRISEVEKVSLEAVFSEEEVWPAISGCDSNKASRPDSMNINFIKANWVGIKDDFMNFISEFHKDGTVVKELNNTFIALIPKSRKPDTIRDFRPISLVVIKFWLRIGKFGVAEEDWAARFCCKKASLPISYLSFPLGARPTTKGF</sequence>
<protein>
    <recommendedName>
        <fullName evidence="3">Reverse transcriptase</fullName>
    </recommendedName>
</protein>
<evidence type="ECO:0000313" key="2">
    <source>
        <dbReference type="Proteomes" id="UP001280121"/>
    </source>
</evidence>
<evidence type="ECO:0000313" key="1">
    <source>
        <dbReference type="EMBL" id="KAK2654835.1"/>
    </source>
</evidence>
<accession>A0AAE0CKS8</accession>
<dbReference type="Proteomes" id="UP001280121">
    <property type="component" value="Unassembled WGS sequence"/>
</dbReference>
<name>A0AAE0CKS8_9ROSI</name>